<organism evidence="2 3">
    <name type="scientific">Flavonifractor plautii</name>
    <name type="common">Fusobacterium plautii</name>
    <dbReference type="NCBI Taxonomy" id="292800"/>
    <lineage>
        <taxon>Bacteria</taxon>
        <taxon>Bacillati</taxon>
        <taxon>Bacillota</taxon>
        <taxon>Clostridia</taxon>
        <taxon>Eubacteriales</taxon>
        <taxon>Oscillospiraceae</taxon>
        <taxon>Flavonifractor</taxon>
    </lineage>
</organism>
<evidence type="ECO:0000313" key="1">
    <source>
        <dbReference type="EMBL" id="MDB7905678.1"/>
    </source>
</evidence>
<protein>
    <submittedName>
        <fullName evidence="2">Uncharacterized protein</fullName>
    </submittedName>
</protein>
<dbReference type="EMBL" id="WKPR01000004">
    <property type="protein sequence ID" value="MSB18877.1"/>
    <property type="molecule type" value="Genomic_DNA"/>
</dbReference>
<evidence type="ECO:0000313" key="3">
    <source>
        <dbReference type="Proteomes" id="UP000434475"/>
    </source>
</evidence>
<dbReference type="Proteomes" id="UP000434475">
    <property type="component" value="Unassembled WGS sequence"/>
</dbReference>
<sequence>MKTRECDVGGAVRLPKQFYERPLTLEESRFASEHISIVYRYLRQQGLNSDEWFDVVIFRYLLSVKRYFALPELQKLKFITVACSAMRSAVGHERRKQASEPVTVSLFDVIPGTEDLCYIDTIAAPETN</sequence>
<evidence type="ECO:0000313" key="2">
    <source>
        <dbReference type="EMBL" id="MSB18877.1"/>
    </source>
</evidence>
<dbReference type="Proteomes" id="UP001211006">
    <property type="component" value="Unassembled WGS sequence"/>
</dbReference>
<accession>A0A6I2R569</accession>
<dbReference type="RefSeq" id="WP_009259140.1">
    <property type="nucleotide sequence ID" value="NZ_JAJBOD010000002.1"/>
</dbReference>
<name>A0A6I2R569_FLAPL</name>
<reference evidence="1" key="2">
    <citation type="submission" date="2023-01" db="EMBL/GenBank/DDBJ databases">
        <title>Human gut microbiome strain richness.</title>
        <authorList>
            <person name="Chen-Liaw A."/>
        </authorList>
    </citation>
    <scope>NUCLEOTIDE SEQUENCE</scope>
    <source>
        <strain evidence="1">2225st1_A6_2225SCRN_200828</strain>
    </source>
</reference>
<gene>
    <name evidence="2" type="ORF">GKE97_05015</name>
    <name evidence="1" type="ORF">PND83_06800</name>
</gene>
<dbReference type="EMBL" id="JAQLWO010000005">
    <property type="protein sequence ID" value="MDB7905678.1"/>
    <property type="molecule type" value="Genomic_DNA"/>
</dbReference>
<proteinExistence type="predicted"/>
<reference evidence="2 3" key="1">
    <citation type="journal article" date="2019" name="Nat. Med.">
        <title>A library of human gut bacterial isolates paired with longitudinal multiomics data enables mechanistic microbiome research.</title>
        <authorList>
            <person name="Poyet M."/>
            <person name="Groussin M."/>
            <person name="Gibbons S.M."/>
            <person name="Avila-Pacheco J."/>
            <person name="Jiang X."/>
            <person name="Kearney S.M."/>
            <person name="Perrotta A.R."/>
            <person name="Berdy B."/>
            <person name="Zhao S."/>
            <person name="Lieberman T.D."/>
            <person name="Swanson P.K."/>
            <person name="Smith M."/>
            <person name="Roesemann S."/>
            <person name="Alexander J.E."/>
            <person name="Rich S.A."/>
            <person name="Livny J."/>
            <person name="Vlamakis H."/>
            <person name="Clish C."/>
            <person name="Bullock K."/>
            <person name="Deik A."/>
            <person name="Scott J."/>
            <person name="Pierce K.A."/>
            <person name="Xavier R.J."/>
            <person name="Alm E.J."/>
        </authorList>
    </citation>
    <scope>NUCLEOTIDE SEQUENCE [LARGE SCALE GENOMIC DNA]</scope>
    <source>
        <strain evidence="2 3">BIOML-A2</strain>
    </source>
</reference>
<dbReference type="AlphaFoldDB" id="A0A6I2R569"/>
<comment type="caution">
    <text evidence="2">The sequence shown here is derived from an EMBL/GenBank/DDBJ whole genome shotgun (WGS) entry which is preliminary data.</text>
</comment>